<reference evidence="3 4" key="1">
    <citation type="submission" date="2020-06" db="EMBL/GenBank/DDBJ databases">
        <authorList>
            <person name="Grouzdev D.S."/>
        </authorList>
    </citation>
    <scope>NUCLEOTIDE SEQUENCE [LARGE SCALE GENOMIC DNA]</scope>
    <source>
        <strain evidence="3 4">HO-A22</strain>
    </source>
</reference>
<sequence>MQKTPLATHSRRIGLFTALATLALTVPSLAQSVWSGSSDNEFGNGANWNPALPGTGDAAVVNDGSPQVTNSSTIRQLGVDGGNVTISNTGALTVTSGSTIASGSISINAGGALNSDVDLNGGGLSIDGDLNGKLTLNNGNVSVNGTLDSAAIGSATSLSNNGQVGDVNVSAAGTFVNNSGATAGAVTNAGTGSNAGTLDALTNTAGNFTNNTGGTITGKTTVSGGTVTNNFVVTQADVEAAATFVNNNGATAGNVTNSGTVSNAGTIASVNNRDGSFTNNFGGEVTGETMVSGGNVTNNAALATVTVGAGGSFTNTSGASAGAVANSGISSNAGTIASLTNTSGTFTNNSGGTIAGKATVAGGTVTNNFVVTQADVAAAAAFVNNSGATVGALTNAGSTSNAGTVASLNNTAGTFTNNGGGTVTGTTEVSGGSVVNNAVLADVDVGSGGTFTNNSGSIAGVVKNSGAGSNDGTIASLAVSGGLFSNTGTINGTATVTGGSLVNDGVVLGSVDVFDGGLLSGTGVIGGLAVNAGGVFSPGPGIKTATVDGDVTFGSRSIYRVEVDTTGLSDRLDVSGAISIEGGTLEILTGSGTYAPTTDYTILTGGSVTGAFDDVISNFAFLLPSLTYGATSVDLTLDRNDVRFADVAETANGRATANAVEALGPSNPLFQNVVSLDEQSAGSAFSQLSGEAHASLKSELLWDSRFPRQAVLDRKSPAQGQGLRQSDDVVFWTSAYAAANQLSDDGNAAGVDGRTAGVVFGADAAISDTWRLGGLLGYSHLAMQPEARADSYHAGLYVSGEIGLLDLMAGAIYSHNEISTRRGVAFGSLAESLTADYDSATRQAFADLSWTFAAENIKFQPFANIAYVDLDTDAFSETGGTAAVSAAEGSDAVTVSTVGLRWSADVPGSELPIAASGMLGWRHAAGDLTPSARLAFAGGSFFTIGGVAMPRDALVMEAGISARLSATAQVTLTYLGEFADGAKSSAARANLIVNF</sequence>
<dbReference type="RefSeq" id="WP_176356660.1">
    <property type="nucleotide sequence ID" value="NZ_JABWDU010000018.1"/>
</dbReference>
<gene>
    <name evidence="3" type="ORF">HT585_31230</name>
</gene>
<dbReference type="Gene3D" id="2.40.128.130">
    <property type="entry name" value="Autotransporter beta-domain"/>
    <property type="match status" value="1"/>
</dbReference>
<dbReference type="InterPro" id="IPR005546">
    <property type="entry name" value="Autotransporte_beta"/>
</dbReference>
<comment type="caution">
    <text evidence="3">The sequence shown here is derived from an EMBL/GenBank/DDBJ whole genome shotgun (WGS) entry which is preliminary data.</text>
</comment>
<feature type="chain" id="PRO_5030765607" evidence="1">
    <location>
        <begin position="31"/>
        <end position="995"/>
    </location>
</feature>
<feature type="signal peptide" evidence="1">
    <location>
        <begin position="1"/>
        <end position="30"/>
    </location>
</feature>
<dbReference type="InterPro" id="IPR036709">
    <property type="entry name" value="Autotransporte_beta_dom_sf"/>
</dbReference>
<evidence type="ECO:0000256" key="1">
    <source>
        <dbReference type="SAM" id="SignalP"/>
    </source>
</evidence>
<dbReference type="SUPFAM" id="SSF103515">
    <property type="entry name" value="Autotransporter"/>
    <property type="match status" value="1"/>
</dbReference>
<organism evidence="3 4">
    <name type="scientific">Ensifer oleiphilus</name>
    <dbReference type="NCBI Taxonomy" id="2742698"/>
    <lineage>
        <taxon>Bacteria</taxon>
        <taxon>Pseudomonadati</taxon>
        <taxon>Pseudomonadota</taxon>
        <taxon>Alphaproteobacteria</taxon>
        <taxon>Hyphomicrobiales</taxon>
        <taxon>Rhizobiaceae</taxon>
        <taxon>Sinorhizobium/Ensifer group</taxon>
        <taxon>Ensifer</taxon>
    </lineage>
</organism>
<evidence type="ECO:0000259" key="2">
    <source>
        <dbReference type="PROSITE" id="PS51208"/>
    </source>
</evidence>
<dbReference type="NCBIfam" id="TIGR01414">
    <property type="entry name" value="autotrans_barl"/>
    <property type="match status" value="1"/>
</dbReference>
<accession>A0A7Y6URG9</accession>
<evidence type="ECO:0000313" key="4">
    <source>
        <dbReference type="Proteomes" id="UP000520198"/>
    </source>
</evidence>
<dbReference type="AlphaFoldDB" id="A0A7Y6URG9"/>
<dbReference type="SMART" id="SM00869">
    <property type="entry name" value="Autotransporter"/>
    <property type="match status" value="1"/>
</dbReference>
<dbReference type="EMBL" id="JABWDU010000018">
    <property type="protein sequence ID" value="NVD43337.1"/>
    <property type="molecule type" value="Genomic_DNA"/>
</dbReference>
<dbReference type="GO" id="GO:0019867">
    <property type="term" value="C:outer membrane"/>
    <property type="evidence" value="ECO:0007669"/>
    <property type="project" value="InterPro"/>
</dbReference>
<proteinExistence type="predicted"/>
<protein>
    <submittedName>
        <fullName evidence="3">Autotransporter domain-containing protein</fullName>
    </submittedName>
</protein>
<dbReference type="PROSITE" id="PS51208">
    <property type="entry name" value="AUTOTRANSPORTER"/>
    <property type="match status" value="1"/>
</dbReference>
<evidence type="ECO:0000313" key="3">
    <source>
        <dbReference type="EMBL" id="NVD43337.1"/>
    </source>
</evidence>
<dbReference type="Pfam" id="PF03797">
    <property type="entry name" value="Autotransporter"/>
    <property type="match status" value="1"/>
</dbReference>
<dbReference type="Proteomes" id="UP000520198">
    <property type="component" value="Unassembled WGS sequence"/>
</dbReference>
<feature type="domain" description="Autotransporter" evidence="2">
    <location>
        <begin position="724"/>
        <end position="995"/>
    </location>
</feature>
<keyword evidence="1" id="KW-0732">Signal</keyword>
<keyword evidence="4" id="KW-1185">Reference proteome</keyword>
<dbReference type="InterPro" id="IPR006315">
    <property type="entry name" value="OM_autotransptr_brl_dom"/>
</dbReference>
<name>A0A7Y6URG9_9HYPH</name>